<dbReference type="PANTHER" id="PTHR22891">
    <property type="entry name" value="EUKARYOTIC TRANSLATION INITIATION FACTOR 2C"/>
    <property type="match status" value="1"/>
</dbReference>
<protein>
    <recommendedName>
        <fullName evidence="2">Piwi domain-containing protein</fullName>
    </recommendedName>
</protein>
<proteinExistence type="predicted"/>
<feature type="compositionally biased region" description="Polar residues" evidence="1">
    <location>
        <begin position="92"/>
        <end position="111"/>
    </location>
</feature>
<dbReference type="PROSITE" id="PS50822">
    <property type="entry name" value="PIWI"/>
    <property type="match status" value="1"/>
</dbReference>
<dbReference type="GO" id="GO:0003676">
    <property type="term" value="F:nucleic acid binding"/>
    <property type="evidence" value="ECO:0007669"/>
    <property type="project" value="InterPro"/>
</dbReference>
<feature type="compositionally biased region" description="Low complexity" evidence="1">
    <location>
        <begin position="72"/>
        <end position="91"/>
    </location>
</feature>
<dbReference type="SUPFAM" id="SSF53098">
    <property type="entry name" value="Ribonuclease H-like"/>
    <property type="match status" value="1"/>
</dbReference>
<feature type="region of interest" description="Disordered" evidence="1">
    <location>
        <begin position="186"/>
        <end position="208"/>
    </location>
</feature>
<dbReference type="Proteomes" id="UP001345827">
    <property type="component" value="Unassembled WGS sequence"/>
</dbReference>
<dbReference type="Pfam" id="PF02171">
    <property type="entry name" value="Piwi"/>
    <property type="match status" value="1"/>
</dbReference>
<keyword evidence="4" id="KW-1185">Reference proteome</keyword>
<evidence type="ECO:0000313" key="4">
    <source>
        <dbReference type="Proteomes" id="UP001345827"/>
    </source>
</evidence>
<accession>A0AAV9PVL5</accession>
<feature type="domain" description="Piwi" evidence="2">
    <location>
        <begin position="863"/>
        <end position="1036"/>
    </location>
</feature>
<dbReference type="InterPro" id="IPR014811">
    <property type="entry name" value="ArgoL1"/>
</dbReference>
<dbReference type="EMBL" id="JAXLQG010000022">
    <property type="protein sequence ID" value="KAK5529535.1"/>
    <property type="molecule type" value="Genomic_DNA"/>
</dbReference>
<feature type="region of interest" description="Disordered" evidence="1">
    <location>
        <begin position="1"/>
        <end position="156"/>
    </location>
</feature>
<evidence type="ECO:0000256" key="1">
    <source>
        <dbReference type="SAM" id="MobiDB-lite"/>
    </source>
</evidence>
<feature type="compositionally biased region" description="Low complexity" evidence="1">
    <location>
        <begin position="130"/>
        <end position="142"/>
    </location>
</feature>
<gene>
    <name evidence="3" type="ORF">LTR25_009784</name>
</gene>
<reference evidence="3 4" key="1">
    <citation type="submission" date="2023-06" db="EMBL/GenBank/DDBJ databases">
        <title>Black Yeasts Isolated from many extreme environments.</title>
        <authorList>
            <person name="Coleine C."/>
            <person name="Stajich J.E."/>
            <person name="Selbmann L."/>
        </authorList>
    </citation>
    <scope>NUCLEOTIDE SEQUENCE [LARGE SCALE GENOMIC DNA]</scope>
    <source>
        <strain evidence="3 4">CCFEE 5887</strain>
    </source>
</reference>
<dbReference type="Gene3D" id="3.40.50.2300">
    <property type="match status" value="1"/>
</dbReference>
<dbReference type="Gene3D" id="3.30.420.10">
    <property type="entry name" value="Ribonuclease H-like superfamily/Ribonuclease H"/>
    <property type="match status" value="1"/>
</dbReference>
<dbReference type="InterPro" id="IPR032474">
    <property type="entry name" value="Argonaute_N"/>
</dbReference>
<dbReference type="AlphaFoldDB" id="A0AAV9PVL5"/>
<feature type="compositionally biased region" description="Polar residues" evidence="1">
    <location>
        <begin position="46"/>
        <end position="60"/>
    </location>
</feature>
<dbReference type="InterPro" id="IPR003165">
    <property type="entry name" value="Piwi"/>
</dbReference>
<dbReference type="SUPFAM" id="SSF101690">
    <property type="entry name" value="PAZ domain"/>
    <property type="match status" value="1"/>
</dbReference>
<dbReference type="InterPro" id="IPR012337">
    <property type="entry name" value="RNaseH-like_sf"/>
</dbReference>
<dbReference type="Gene3D" id="2.170.260.10">
    <property type="entry name" value="paz domain"/>
    <property type="match status" value="1"/>
</dbReference>
<dbReference type="InterPro" id="IPR036085">
    <property type="entry name" value="PAZ_dom_sf"/>
</dbReference>
<sequence>MSKPPFSYAKAAAGLSPAPRRQVGSTPRNVQPQQNPPPSNAMNPQTGFPPTSAGSQSDRTLNPRATEYQPGSAPMSATTEPPSTSSTSTPPQNHTRNPSTPQQNLSSNRNRVLNHGPPPTARDTGGMAASQQQSSLNMQSMSDALDRTQQPTVNPSQTLLANHYGIIIGEYKDLYRYDLEFKKIPKQSDPKLQDPKKAKKNKTGDGIGRQKKRRIVWLLMDRLKNANPKIPLATNYSTQIIAGGRLPKQDGVPLTIPIKYFDEYLKGPDPDPEKFEVVITGPKVLSLTQLLQSLTEGNASVNRENYLDEEDTITALNIVFSYRPYQMCFPGYNEKLEVLDPTLTTQTGTKFYGITYIETGPNGAVTCTSETGPPQGVQGGGLDSLAGFARSVRAVASPQGRLNLNINTSSAIFYRRGDPDDNVQGLISAWTAKHAPGGLWNEGRSRELSRFLQGLRVWTHYEGAEPNHYGRVTKLARASIPGRRPTATSCTMTTPGSQTTETVSQYFRRMYKWNLTQADDVVQLGEGEHAMTMPAARLLFIPGQINKNTLELPTGAIRNPDQNKNLIQYYGRLLFLGRDAREGGALEFDLQLEDQMLKVPVTRLDLPAVEYRNSRVNAQGRRLGSWNIIKTEYFRPAAPRNRTWTCLDLYAADNQRSPPVALTRFRDTFANALGFHGLNNYRCRVDDLGGSHLRLPHNPLPGIFDMTKLDQQYDTIRKRLAQEKAAGSSLVLVLLPSKNIELYSAIKRAADQMVGIATICHVKDWNLPNPSPALHSNLTMKANLKLSSSALIDSPSIAAVVGSVDVDFAQWPVTFSANYPLPKDENRKDGKKKQANEQVLDLKELVYKRLKAYYDYKGLHRIPDKLIVYRDGLSEGQFEMCRTKELPKIEAALIQFVQQHGNPGTGSRAAVNPPPILLICAVKRHHTRLYRHQQTSTALLINDKNPNPLPGTLVTTDITYGRGQDFFLISQNAIKGTARPTHYVVLSNENKYRLQDIAQMTHNLCFLFGRATRSVGVCPAAYYADLAADRARCYNRHIYNPAEKRQFERSTDEPSLEIAADLGETMFYI</sequence>
<evidence type="ECO:0000313" key="3">
    <source>
        <dbReference type="EMBL" id="KAK5529535.1"/>
    </source>
</evidence>
<dbReference type="SMART" id="SM00950">
    <property type="entry name" value="Piwi"/>
    <property type="match status" value="1"/>
</dbReference>
<dbReference type="Pfam" id="PF08699">
    <property type="entry name" value="ArgoL1"/>
    <property type="match status" value="1"/>
</dbReference>
<feature type="compositionally biased region" description="Polar residues" evidence="1">
    <location>
        <begin position="147"/>
        <end position="156"/>
    </location>
</feature>
<feature type="compositionally biased region" description="Basic and acidic residues" evidence="1">
    <location>
        <begin position="186"/>
        <end position="196"/>
    </location>
</feature>
<organism evidence="3 4">
    <name type="scientific">Vermiconidia calcicola</name>
    <dbReference type="NCBI Taxonomy" id="1690605"/>
    <lineage>
        <taxon>Eukaryota</taxon>
        <taxon>Fungi</taxon>
        <taxon>Dikarya</taxon>
        <taxon>Ascomycota</taxon>
        <taxon>Pezizomycotina</taxon>
        <taxon>Dothideomycetes</taxon>
        <taxon>Dothideomycetidae</taxon>
        <taxon>Mycosphaerellales</taxon>
        <taxon>Extremaceae</taxon>
        <taxon>Vermiconidia</taxon>
    </lineage>
</organism>
<evidence type="ECO:0000259" key="2">
    <source>
        <dbReference type="PROSITE" id="PS50822"/>
    </source>
</evidence>
<dbReference type="InterPro" id="IPR036397">
    <property type="entry name" value="RNaseH_sf"/>
</dbReference>
<comment type="caution">
    <text evidence="3">The sequence shown here is derived from an EMBL/GenBank/DDBJ whole genome shotgun (WGS) entry which is preliminary data.</text>
</comment>
<dbReference type="Pfam" id="PF16486">
    <property type="entry name" value="ArgoN"/>
    <property type="match status" value="1"/>
</dbReference>
<name>A0AAV9PVL5_9PEZI</name>